<evidence type="ECO:0000256" key="3">
    <source>
        <dbReference type="ARBA" id="ARBA00023125"/>
    </source>
</evidence>
<dbReference type="RefSeq" id="WP_379788016.1">
    <property type="nucleotide sequence ID" value="NZ_JBHSHL010000016.1"/>
</dbReference>
<dbReference type="GO" id="GO:0004519">
    <property type="term" value="F:endonuclease activity"/>
    <property type="evidence" value="ECO:0007669"/>
    <property type="project" value="UniProtKB-KW"/>
</dbReference>
<comment type="similarity">
    <text evidence="1">Belongs to the type-I restriction system S methylase family.</text>
</comment>
<dbReference type="Pfam" id="PF01420">
    <property type="entry name" value="Methylase_S"/>
    <property type="match status" value="1"/>
</dbReference>
<evidence type="ECO:0000256" key="1">
    <source>
        <dbReference type="ARBA" id="ARBA00010923"/>
    </source>
</evidence>
<accession>A0ABV9QIT9</accession>
<dbReference type="Proteomes" id="UP001595916">
    <property type="component" value="Unassembled WGS sequence"/>
</dbReference>
<keyword evidence="2" id="KW-0680">Restriction system</keyword>
<dbReference type="GO" id="GO:0016787">
    <property type="term" value="F:hydrolase activity"/>
    <property type="evidence" value="ECO:0007669"/>
    <property type="project" value="UniProtKB-KW"/>
</dbReference>
<sequence length="196" mass="22507">MFSNVNKIVLSSIARYSNQKISAELLNVENYVGVENLLKDKLGKVDSSHVPKVGSLIAFKRGDILIGNIRPYLRKIWMADIDGGTNGDVLAISIKEDCENIIVPRFLYQILSNESFFEYDIKFSKGAKMPRGDKNKIMEYEFVLPSVPVQEYIVSILDEFDALINDISQGLPKEIELRQKQYEYYREKLLDFKGRN</sequence>
<dbReference type="PANTHER" id="PTHR43140">
    <property type="entry name" value="TYPE-1 RESTRICTION ENZYME ECOKI SPECIFICITY PROTEIN"/>
    <property type="match status" value="1"/>
</dbReference>
<reference evidence="7" key="1">
    <citation type="journal article" date="2019" name="Int. J. Syst. Evol. Microbiol.">
        <title>The Global Catalogue of Microorganisms (GCM) 10K type strain sequencing project: providing services to taxonomists for standard genome sequencing and annotation.</title>
        <authorList>
            <consortium name="The Broad Institute Genomics Platform"/>
            <consortium name="The Broad Institute Genome Sequencing Center for Infectious Disease"/>
            <person name="Wu L."/>
            <person name="Ma J."/>
        </authorList>
    </citation>
    <scope>NUCLEOTIDE SEQUENCE [LARGE SCALE GENOMIC DNA]</scope>
    <source>
        <strain evidence="7">CCUG 46385</strain>
    </source>
</reference>
<keyword evidence="6" id="KW-0540">Nuclease</keyword>
<gene>
    <name evidence="6" type="ORF">ACFO4R_05350</name>
</gene>
<dbReference type="EMBL" id="JBHSHL010000016">
    <property type="protein sequence ID" value="MFC4804505.1"/>
    <property type="molecule type" value="Genomic_DNA"/>
</dbReference>
<keyword evidence="7" id="KW-1185">Reference proteome</keyword>
<dbReference type="SUPFAM" id="SSF116734">
    <property type="entry name" value="DNA methylase specificity domain"/>
    <property type="match status" value="1"/>
</dbReference>
<dbReference type="InterPro" id="IPR044946">
    <property type="entry name" value="Restrct_endonuc_typeI_TRD_sf"/>
</dbReference>
<comment type="caution">
    <text evidence="6">The sequence shown here is derived from an EMBL/GenBank/DDBJ whole genome shotgun (WGS) entry which is preliminary data.</text>
</comment>
<dbReference type="EC" id="3.1.21.-" evidence="6"/>
<proteinExistence type="inferred from homology"/>
<name>A0ABV9QIT9_9FIRM</name>
<organism evidence="6 7">
    <name type="scientific">Filifactor villosus</name>
    <dbReference type="NCBI Taxonomy" id="29374"/>
    <lineage>
        <taxon>Bacteria</taxon>
        <taxon>Bacillati</taxon>
        <taxon>Bacillota</taxon>
        <taxon>Clostridia</taxon>
        <taxon>Peptostreptococcales</taxon>
        <taxon>Filifactoraceae</taxon>
        <taxon>Filifactor</taxon>
    </lineage>
</organism>
<keyword evidence="3" id="KW-0238">DNA-binding</keyword>
<dbReference type="InterPro" id="IPR051212">
    <property type="entry name" value="Type-I_RE_S_subunit"/>
</dbReference>
<dbReference type="InterPro" id="IPR000055">
    <property type="entry name" value="Restrct_endonuc_typeI_TRD"/>
</dbReference>
<keyword evidence="6" id="KW-0378">Hydrolase</keyword>
<evidence type="ECO:0000313" key="7">
    <source>
        <dbReference type="Proteomes" id="UP001595916"/>
    </source>
</evidence>
<dbReference type="Gene3D" id="3.90.220.20">
    <property type="entry name" value="DNA methylase specificity domains"/>
    <property type="match status" value="2"/>
</dbReference>
<comment type="subunit">
    <text evidence="4">The methyltransferase is composed of M and S polypeptides.</text>
</comment>
<feature type="domain" description="Type I restriction modification DNA specificity" evidence="5">
    <location>
        <begin position="61"/>
        <end position="176"/>
    </location>
</feature>
<evidence type="ECO:0000313" key="6">
    <source>
        <dbReference type="EMBL" id="MFC4804505.1"/>
    </source>
</evidence>
<evidence type="ECO:0000256" key="2">
    <source>
        <dbReference type="ARBA" id="ARBA00022747"/>
    </source>
</evidence>
<keyword evidence="6" id="KW-0255">Endonuclease</keyword>
<evidence type="ECO:0000259" key="5">
    <source>
        <dbReference type="Pfam" id="PF01420"/>
    </source>
</evidence>
<evidence type="ECO:0000256" key="4">
    <source>
        <dbReference type="ARBA" id="ARBA00038652"/>
    </source>
</evidence>
<dbReference type="PANTHER" id="PTHR43140:SF1">
    <property type="entry name" value="TYPE I RESTRICTION ENZYME ECOKI SPECIFICITY SUBUNIT"/>
    <property type="match status" value="1"/>
</dbReference>
<protein>
    <submittedName>
        <fullName evidence="6">Restriction endonuclease subunit S</fullName>
        <ecNumber evidence="6">3.1.21.-</ecNumber>
    </submittedName>
</protein>